<reference evidence="1" key="1">
    <citation type="submission" date="2020-10" db="EMBL/GenBank/DDBJ databases">
        <title>Taxonomic study of unclassified bacteria belonging to the class Ktedonobacteria.</title>
        <authorList>
            <person name="Yabe S."/>
            <person name="Wang C.M."/>
            <person name="Zheng Y."/>
            <person name="Sakai Y."/>
            <person name="Cavaletti L."/>
            <person name="Monciardini P."/>
            <person name="Donadio S."/>
        </authorList>
    </citation>
    <scope>NUCLEOTIDE SEQUENCE</scope>
    <source>
        <strain evidence="1">ID150040</strain>
    </source>
</reference>
<gene>
    <name evidence="1" type="ORF">KSF_072970</name>
</gene>
<dbReference type="AlphaFoldDB" id="A0A8J3ISU3"/>
<evidence type="ECO:0000313" key="1">
    <source>
        <dbReference type="EMBL" id="GHO97249.1"/>
    </source>
</evidence>
<name>A0A8J3ISU3_9CHLR</name>
<proteinExistence type="predicted"/>
<dbReference type="Proteomes" id="UP000597444">
    <property type="component" value="Unassembled WGS sequence"/>
</dbReference>
<keyword evidence="2" id="KW-1185">Reference proteome</keyword>
<comment type="caution">
    <text evidence="1">The sequence shown here is derived from an EMBL/GenBank/DDBJ whole genome shotgun (WGS) entry which is preliminary data.</text>
</comment>
<protein>
    <submittedName>
        <fullName evidence="1">Uncharacterized protein</fullName>
    </submittedName>
</protein>
<accession>A0A8J3ISU3</accession>
<sequence length="57" mass="6846">MKLIANLIEQCLREIATVMRSMLLSREHKFREERMGDSNELKEMRHLDMVSFSVYTQ</sequence>
<evidence type="ECO:0000313" key="2">
    <source>
        <dbReference type="Proteomes" id="UP000597444"/>
    </source>
</evidence>
<dbReference type="EMBL" id="BNJK01000001">
    <property type="protein sequence ID" value="GHO97249.1"/>
    <property type="molecule type" value="Genomic_DNA"/>
</dbReference>
<organism evidence="1 2">
    <name type="scientific">Reticulibacter mediterranei</name>
    <dbReference type="NCBI Taxonomy" id="2778369"/>
    <lineage>
        <taxon>Bacteria</taxon>
        <taxon>Bacillati</taxon>
        <taxon>Chloroflexota</taxon>
        <taxon>Ktedonobacteria</taxon>
        <taxon>Ktedonobacterales</taxon>
        <taxon>Reticulibacteraceae</taxon>
        <taxon>Reticulibacter</taxon>
    </lineage>
</organism>